<proteinExistence type="predicted"/>
<dbReference type="EMBL" id="JAATNW010000002">
    <property type="protein sequence ID" value="NMH59123.1"/>
    <property type="molecule type" value="Genomic_DNA"/>
</dbReference>
<name>A0ABX1R051_9ALTE</name>
<gene>
    <name evidence="1" type="ORF">HCJ96_03690</name>
</gene>
<sequence length="189" mass="22688">MYKKTTLEQVVAYQNTDIVERFIKIYGVETEEAVKIFNSTKMWMWLSYQRRRLGVKRHLVIDSPLVVIDEMWHNFILFTHAYTHFCEQFFGFYMHHAPTTNQMIEESKKQNTGLSADQIKQKMMDDKRWQYEFVYDQLGKEEFLLWYKQYPKQYSPESLAKLALENEQRKLAELHAKVEERKAQLAGAA</sequence>
<keyword evidence="2" id="KW-1185">Reference proteome</keyword>
<comment type="caution">
    <text evidence="1">The sequence shown here is derived from an EMBL/GenBank/DDBJ whole genome shotgun (WGS) entry which is preliminary data.</text>
</comment>
<evidence type="ECO:0000313" key="2">
    <source>
        <dbReference type="Proteomes" id="UP000709336"/>
    </source>
</evidence>
<reference evidence="1 2" key="1">
    <citation type="submission" date="2020-03" db="EMBL/GenBank/DDBJ databases">
        <title>Alteromonas ponticola sp. nov., isolated from seawater.</title>
        <authorList>
            <person name="Yoon J.-H."/>
            <person name="Kim Y.-O."/>
        </authorList>
    </citation>
    <scope>NUCLEOTIDE SEQUENCE [LARGE SCALE GENOMIC DNA]</scope>
    <source>
        <strain evidence="1 2">MYP5</strain>
    </source>
</reference>
<evidence type="ECO:0000313" key="1">
    <source>
        <dbReference type="EMBL" id="NMH59123.1"/>
    </source>
</evidence>
<dbReference type="Proteomes" id="UP000709336">
    <property type="component" value="Unassembled WGS sequence"/>
</dbReference>
<accession>A0ABX1R051</accession>
<organism evidence="1 2">
    <name type="scientific">Alteromonas ponticola</name>
    <dbReference type="NCBI Taxonomy" id="2720613"/>
    <lineage>
        <taxon>Bacteria</taxon>
        <taxon>Pseudomonadati</taxon>
        <taxon>Pseudomonadota</taxon>
        <taxon>Gammaproteobacteria</taxon>
        <taxon>Alteromonadales</taxon>
        <taxon>Alteromonadaceae</taxon>
        <taxon>Alteromonas/Salinimonas group</taxon>
        <taxon>Alteromonas</taxon>
    </lineage>
</organism>
<protein>
    <submittedName>
        <fullName evidence="1">Uncharacterized protein</fullName>
    </submittedName>
</protein>
<dbReference type="RefSeq" id="WP_169209695.1">
    <property type="nucleotide sequence ID" value="NZ_JAATNW010000002.1"/>
</dbReference>